<dbReference type="SUPFAM" id="SSF53474">
    <property type="entry name" value="alpha/beta-Hydrolases"/>
    <property type="match status" value="1"/>
</dbReference>
<dbReference type="Gene3D" id="3.40.50.1820">
    <property type="entry name" value="alpha/beta hydrolase"/>
    <property type="match status" value="1"/>
</dbReference>
<proteinExistence type="predicted"/>
<evidence type="ECO:0000313" key="2">
    <source>
        <dbReference type="Proteomes" id="UP000295611"/>
    </source>
</evidence>
<organism evidence="1 2">
    <name type="scientific">Paludibacterium purpuratum</name>
    <dbReference type="NCBI Taxonomy" id="1144873"/>
    <lineage>
        <taxon>Bacteria</taxon>
        <taxon>Pseudomonadati</taxon>
        <taxon>Pseudomonadota</taxon>
        <taxon>Betaproteobacteria</taxon>
        <taxon>Neisseriales</taxon>
        <taxon>Chromobacteriaceae</taxon>
        <taxon>Paludibacterium</taxon>
    </lineage>
</organism>
<dbReference type="OrthoDB" id="5431193at2"/>
<dbReference type="InterPro" id="IPR029058">
    <property type="entry name" value="AB_hydrolase_fold"/>
</dbReference>
<dbReference type="RefSeq" id="WP_133681433.1">
    <property type="nucleotide sequence ID" value="NZ_SNZP01000009.1"/>
</dbReference>
<keyword evidence="2" id="KW-1185">Reference proteome</keyword>
<accession>A0A4R7B4U8</accession>
<dbReference type="Proteomes" id="UP000295611">
    <property type="component" value="Unassembled WGS sequence"/>
</dbReference>
<evidence type="ECO:0000313" key="1">
    <source>
        <dbReference type="EMBL" id="TDR77795.1"/>
    </source>
</evidence>
<comment type="caution">
    <text evidence="1">The sequence shown here is derived from an EMBL/GenBank/DDBJ whole genome shotgun (WGS) entry which is preliminary data.</text>
</comment>
<name>A0A4R7B4U8_9NEIS</name>
<reference evidence="1 2" key="1">
    <citation type="submission" date="2019-03" db="EMBL/GenBank/DDBJ databases">
        <title>Genomic Encyclopedia of Type Strains, Phase III (KMG-III): the genomes of soil and plant-associated and newly described type strains.</title>
        <authorList>
            <person name="Whitman W."/>
        </authorList>
    </citation>
    <scope>NUCLEOTIDE SEQUENCE [LARGE SCALE GENOMIC DNA]</scope>
    <source>
        <strain evidence="1 2">CECT 8976</strain>
    </source>
</reference>
<evidence type="ECO:0008006" key="3">
    <source>
        <dbReference type="Google" id="ProtNLM"/>
    </source>
</evidence>
<dbReference type="AlphaFoldDB" id="A0A4R7B4U8"/>
<dbReference type="EMBL" id="SNZP01000009">
    <property type="protein sequence ID" value="TDR77795.1"/>
    <property type="molecule type" value="Genomic_DNA"/>
</dbReference>
<protein>
    <recommendedName>
        <fullName evidence="3">Alpha/beta hydrolase</fullName>
    </recommendedName>
</protein>
<gene>
    <name evidence="1" type="ORF">DFP86_10935</name>
</gene>
<sequence>MRVIHDLAHPGQRATQLLVLLPPAKARLEDLIEQGFVAAVRARQLPLDIALAEVGYQQVMAQSVASDLRRQLIAPAKALGYTGIWLAGISLGGFNALDYAASHADDLTGIKLIAPYPGTADILNELAAAGGPEAWARDPDGSRADERRWWHWLWRESQRGEAGLPIWLGLGRADRFARGQDMLATLTPDARLRRIDGDHSWPVWQTLWQHWLDDGPFATRAMERTP</sequence>